<evidence type="ECO:0000313" key="2">
    <source>
        <dbReference type="EMBL" id="KAK8074335.1"/>
    </source>
</evidence>
<evidence type="ECO:0000256" key="1">
    <source>
        <dbReference type="SAM" id="MobiDB-lite"/>
    </source>
</evidence>
<gene>
    <name evidence="2" type="ORF">PG994_005234</name>
</gene>
<feature type="compositionally biased region" description="Acidic residues" evidence="1">
    <location>
        <begin position="12"/>
        <end position="28"/>
    </location>
</feature>
<accession>A0ABR1VSV1</accession>
<dbReference type="Proteomes" id="UP001480595">
    <property type="component" value="Unassembled WGS sequence"/>
</dbReference>
<feature type="region of interest" description="Disordered" evidence="1">
    <location>
        <begin position="1"/>
        <end position="33"/>
    </location>
</feature>
<protein>
    <submittedName>
        <fullName evidence="2">Uncharacterized protein</fullName>
    </submittedName>
</protein>
<feature type="compositionally biased region" description="Basic and acidic residues" evidence="1">
    <location>
        <begin position="1"/>
        <end position="11"/>
    </location>
</feature>
<organism evidence="2 3">
    <name type="scientific">Apiospora phragmitis</name>
    <dbReference type="NCBI Taxonomy" id="2905665"/>
    <lineage>
        <taxon>Eukaryota</taxon>
        <taxon>Fungi</taxon>
        <taxon>Dikarya</taxon>
        <taxon>Ascomycota</taxon>
        <taxon>Pezizomycotina</taxon>
        <taxon>Sordariomycetes</taxon>
        <taxon>Xylariomycetidae</taxon>
        <taxon>Amphisphaeriales</taxon>
        <taxon>Apiosporaceae</taxon>
        <taxon>Apiospora</taxon>
    </lineage>
</organism>
<evidence type="ECO:0000313" key="3">
    <source>
        <dbReference type="Proteomes" id="UP001480595"/>
    </source>
</evidence>
<sequence length="113" mass="12519">MAEFEAAKAAEAEDEQTTEAAAEEEEGVYDAPEQRLTFSAQKLLATRYPGTIPTNRRFQDGRRLDSAYWDYSNSRGPDGADTFAAGGPACYRSMPTATAWEKLQYLIVLTHCT</sequence>
<proteinExistence type="predicted"/>
<dbReference type="RefSeq" id="XP_066718810.1">
    <property type="nucleotide sequence ID" value="XM_066856643.1"/>
</dbReference>
<dbReference type="GeneID" id="92089706"/>
<comment type="caution">
    <text evidence="2">The sequence shown here is derived from an EMBL/GenBank/DDBJ whole genome shotgun (WGS) entry which is preliminary data.</text>
</comment>
<dbReference type="EMBL" id="JAQQWL010000005">
    <property type="protein sequence ID" value="KAK8074335.1"/>
    <property type="molecule type" value="Genomic_DNA"/>
</dbReference>
<name>A0ABR1VSV1_9PEZI</name>
<reference evidence="2 3" key="1">
    <citation type="submission" date="2023-01" db="EMBL/GenBank/DDBJ databases">
        <title>Analysis of 21 Apiospora genomes using comparative genomics revels a genus with tremendous synthesis potential of carbohydrate active enzymes and secondary metabolites.</title>
        <authorList>
            <person name="Sorensen T."/>
        </authorList>
    </citation>
    <scope>NUCLEOTIDE SEQUENCE [LARGE SCALE GENOMIC DNA]</scope>
    <source>
        <strain evidence="2 3">CBS 135458</strain>
    </source>
</reference>
<keyword evidence="3" id="KW-1185">Reference proteome</keyword>